<evidence type="ECO:0000313" key="2">
    <source>
        <dbReference type="Proteomes" id="UP000005380"/>
    </source>
</evidence>
<dbReference type="Proteomes" id="UP000005380">
    <property type="component" value="Chromosome"/>
</dbReference>
<dbReference type="InParanoid" id="W0DU42"/>
<dbReference type="AlphaFoldDB" id="W0DU42"/>
<dbReference type="STRING" id="717772.THIAE_00960"/>
<dbReference type="KEGG" id="tao:THIAE_00960"/>
<gene>
    <name evidence="1" type="ORF">THIAE_00960</name>
</gene>
<dbReference type="EMBL" id="CP007030">
    <property type="protein sequence ID" value="AHF00514.1"/>
    <property type="molecule type" value="Genomic_DNA"/>
</dbReference>
<dbReference type="eggNOG" id="ENOG502ZK1V">
    <property type="taxonomic scope" value="Bacteria"/>
</dbReference>
<evidence type="ECO:0000313" key="1">
    <source>
        <dbReference type="EMBL" id="AHF00514.1"/>
    </source>
</evidence>
<reference evidence="1 2" key="1">
    <citation type="submission" date="2013-12" db="EMBL/GenBank/DDBJ databases">
        <authorList>
            <consortium name="DOE Joint Genome Institute"/>
            <person name="Kappler U."/>
            <person name="Huntemann M."/>
            <person name="Han J."/>
            <person name="Chen A."/>
            <person name="Kyrpides N."/>
            <person name="Mavromatis K."/>
            <person name="Markowitz V."/>
            <person name="Palaniappan K."/>
            <person name="Ivanova N."/>
            <person name="Schaumberg A."/>
            <person name="Pati A."/>
            <person name="Liolios K."/>
            <person name="Nordberg H.P."/>
            <person name="Cantor M.N."/>
            <person name="Hua S.X."/>
            <person name="Woyke T."/>
        </authorList>
    </citation>
    <scope>NUCLEOTIDE SEQUENCE [LARGE SCALE GENOMIC DNA]</scope>
    <source>
        <strain evidence="2">AL2</strain>
    </source>
</reference>
<name>W0DU42_9GAMM</name>
<sequence>MITEYDQLYSLLQAQADAAGLNDAGLPIVRCEINPNNTCSLILSASRAKLTFVLGRMGDEYKIGYAYYPPGIKDPDWIDDVDAVNFTEKFATQLVWTNFNLPA</sequence>
<organism evidence="1 2">
    <name type="scientific">Thiomicrospira aerophila AL3</name>
    <dbReference type="NCBI Taxonomy" id="717772"/>
    <lineage>
        <taxon>Bacteria</taxon>
        <taxon>Pseudomonadati</taxon>
        <taxon>Pseudomonadota</taxon>
        <taxon>Gammaproteobacteria</taxon>
        <taxon>Thiotrichales</taxon>
        <taxon>Piscirickettsiaceae</taxon>
        <taxon>Thiomicrospira</taxon>
    </lineage>
</organism>
<keyword evidence="2" id="KW-1185">Reference proteome</keyword>
<dbReference type="RefSeq" id="WP_006459569.1">
    <property type="nucleotide sequence ID" value="NZ_CP007030.1"/>
</dbReference>
<accession>W0DU42</accession>
<proteinExistence type="predicted"/>
<dbReference type="HOGENOM" id="CLU_2262532_0_0_6"/>
<protein>
    <submittedName>
        <fullName evidence="1">Uncharacterized protein</fullName>
    </submittedName>
</protein>